<dbReference type="AlphaFoldDB" id="C3YL85"/>
<dbReference type="GO" id="GO:0005794">
    <property type="term" value="C:Golgi apparatus"/>
    <property type="evidence" value="ECO:0007669"/>
    <property type="project" value="UniProtKB-SubCell"/>
</dbReference>
<gene>
    <name evidence="8" type="ORF">BRAFLDRAFT_107800</name>
</gene>
<dbReference type="Pfam" id="PF15051">
    <property type="entry name" value="FAM198"/>
    <property type="match status" value="1"/>
</dbReference>
<evidence type="ECO:0000256" key="5">
    <source>
        <dbReference type="ARBA" id="ARBA00023136"/>
    </source>
</evidence>
<evidence type="ECO:0000256" key="7">
    <source>
        <dbReference type="SAM" id="Phobius"/>
    </source>
</evidence>
<proteinExistence type="inferred from homology"/>
<protein>
    <recommendedName>
        <fullName evidence="9">Golgi associated kinase 1B</fullName>
    </recommendedName>
</protein>
<sequence length="506" mass="57891">MSYHDLDTLLAAPLVFVARSVFVLGTRVWQPRCGPGLAAAQGWRALRAMRSRDLKTVLALIAVTNAMVVCVLYGVMSNSRVETLSNADILNPTNTQPSPIFMQDAGRGTDAQNTQGTRRNVRYLTFQPDYNRKHFRTFTVKKVTQNAQSRPSATERSKKVRGSSVRTLAHRRDKKENIRVYALPPWFSETDLLDMHRLADENMTFAGRDTRGLDWWTLGTTGKTSETLLTEEGEVSAMECKSHCIIVDDEKRLHQVFAFHLDRVLGINRTLPMVARSFTTDNDVRRRVTIRPVSLWDPSILITGSGHSTMYIHWNTYQHMLKSHCWGKGSVSKIKRPTSSYHCTDVLHSEWCRMAMLDFLLQIYDRLDRSCCGFHPSSSEQCVLEATHSDCDNDHRVMLDHILQRRGDTKHLVLVENNARFNVSEKRLNYRLLEGIDVFPKSAVALLKTPGRLRQNLVQSLFTDRLYWEASGGRHGVERLIDVIETRAKALLRHMKEKKIRVAQMN</sequence>
<evidence type="ECO:0000256" key="3">
    <source>
        <dbReference type="ARBA" id="ARBA00007691"/>
    </source>
</evidence>
<feature type="transmembrane region" description="Helical" evidence="7">
    <location>
        <begin position="57"/>
        <end position="76"/>
    </location>
</feature>
<keyword evidence="7" id="KW-1133">Transmembrane helix</keyword>
<keyword evidence="7" id="KW-0812">Transmembrane</keyword>
<evidence type="ECO:0000256" key="4">
    <source>
        <dbReference type="ARBA" id="ARBA00023034"/>
    </source>
</evidence>
<dbReference type="STRING" id="7739.C3YL85"/>
<dbReference type="InParanoid" id="C3YL85"/>
<comment type="subcellular location">
    <subcellularLocation>
        <location evidence="1">Endomembrane system</location>
    </subcellularLocation>
    <subcellularLocation>
        <location evidence="2">Golgi apparatus</location>
    </subcellularLocation>
</comment>
<organism>
    <name type="scientific">Branchiostoma floridae</name>
    <name type="common">Florida lancelet</name>
    <name type="synonym">Amphioxus</name>
    <dbReference type="NCBI Taxonomy" id="7739"/>
    <lineage>
        <taxon>Eukaryota</taxon>
        <taxon>Metazoa</taxon>
        <taxon>Chordata</taxon>
        <taxon>Cephalochordata</taxon>
        <taxon>Leptocardii</taxon>
        <taxon>Amphioxiformes</taxon>
        <taxon>Branchiostomatidae</taxon>
        <taxon>Branchiostoma</taxon>
    </lineage>
</organism>
<feature type="region of interest" description="Disordered" evidence="6">
    <location>
        <begin position="96"/>
        <end position="116"/>
    </location>
</feature>
<accession>C3YL85</accession>
<comment type="similarity">
    <text evidence="3">Belongs to the GASK family.</text>
</comment>
<name>C3YL85_BRAFL</name>
<dbReference type="EMBL" id="GG666526">
    <property type="protein sequence ID" value="EEN58955.1"/>
    <property type="molecule type" value="Genomic_DNA"/>
</dbReference>
<dbReference type="PANTHER" id="PTHR15905:SF1">
    <property type="entry name" value="GOLGI-ASSOCIATED KINASE 1B"/>
    <property type="match status" value="1"/>
</dbReference>
<evidence type="ECO:0000256" key="2">
    <source>
        <dbReference type="ARBA" id="ARBA00004555"/>
    </source>
</evidence>
<dbReference type="eggNOG" id="ENOG502QU38">
    <property type="taxonomic scope" value="Eukaryota"/>
</dbReference>
<evidence type="ECO:0008006" key="9">
    <source>
        <dbReference type="Google" id="ProtNLM"/>
    </source>
</evidence>
<dbReference type="PANTHER" id="PTHR15905">
    <property type="entry name" value="GOLGI-ASSOCIATED KINASE 1B-RELATED"/>
    <property type="match status" value="1"/>
</dbReference>
<feature type="region of interest" description="Disordered" evidence="6">
    <location>
        <begin position="143"/>
        <end position="169"/>
    </location>
</feature>
<dbReference type="InterPro" id="IPR029207">
    <property type="entry name" value="FAM198"/>
</dbReference>
<keyword evidence="5 7" id="KW-0472">Membrane</keyword>
<reference evidence="8" key="1">
    <citation type="journal article" date="2008" name="Nature">
        <title>The amphioxus genome and the evolution of the chordate karyotype.</title>
        <authorList>
            <consortium name="US DOE Joint Genome Institute (JGI-PGF)"/>
            <person name="Putnam N.H."/>
            <person name="Butts T."/>
            <person name="Ferrier D.E.K."/>
            <person name="Furlong R.F."/>
            <person name="Hellsten U."/>
            <person name="Kawashima T."/>
            <person name="Robinson-Rechavi M."/>
            <person name="Shoguchi E."/>
            <person name="Terry A."/>
            <person name="Yu J.-K."/>
            <person name="Benito-Gutierrez E.L."/>
            <person name="Dubchak I."/>
            <person name="Garcia-Fernandez J."/>
            <person name="Gibson-Brown J.J."/>
            <person name="Grigoriev I.V."/>
            <person name="Horton A.C."/>
            <person name="de Jong P.J."/>
            <person name="Jurka J."/>
            <person name="Kapitonov V.V."/>
            <person name="Kohara Y."/>
            <person name="Kuroki Y."/>
            <person name="Lindquist E."/>
            <person name="Lucas S."/>
            <person name="Osoegawa K."/>
            <person name="Pennacchio L.A."/>
            <person name="Salamov A.A."/>
            <person name="Satou Y."/>
            <person name="Sauka-Spengler T."/>
            <person name="Schmutz J."/>
            <person name="Shin-I T."/>
            <person name="Toyoda A."/>
            <person name="Bronner-Fraser M."/>
            <person name="Fujiyama A."/>
            <person name="Holland L.Z."/>
            <person name="Holland P.W.H."/>
            <person name="Satoh N."/>
            <person name="Rokhsar D.S."/>
        </authorList>
    </citation>
    <scope>NUCLEOTIDE SEQUENCE [LARGE SCALE GENOMIC DNA]</scope>
    <source>
        <strain evidence="8">S238N-H82</strain>
        <tissue evidence="8">Testes</tissue>
    </source>
</reference>
<feature type="compositionally biased region" description="Polar residues" evidence="6">
    <location>
        <begin position="143"/>
        <end position="154"/>
    </location>
</feature>
<evidence type="ECO:0000313" key="8">
    <source>
        <dbReference type="EMBL" id="EEN58955.1"/>
    </source>
</evidence>
<evidence type="ECO:0000256" key="1">
    <source>
        <dbReference type="ARBA" id="ARBA00004308"/>
    </source>
</evidence>
<evidence type="ECO:0000256" key="6">
    <source>
        <dbReference type="SAM" id="MobiDB-lite"/>
    </source>
</evidence>
<keyword evidence="4" id="KW-0333">Golgi apparatus</keyword>